<dbReference type="AlphaFoldDB" id="C0QCM3"/>
<sequence>MPTALEKCQQQVKHLSLQERALLIKVLIDDLDDLDELDLEQLWIKEASRRFQEFKAGNIKSRLGADVFHDSRAKLQDVR</sequence>
<dbReference type="InterPro" id="IPR013406">
    <property type="entry name" value="CHP02574_addiction_mod"/>
</dbReference>
<dbReference type="HOGENOM" id="CLU_177580_1_1_7"/>
<evidence type="ECO:0000313" key="2">
    <source>
        <dbReference type="Proteomes" id="UP000000442"/>
    </source>
</evidence>
<dbReference type="RefSeq" id="WP_015903878.1">
    <property type="nucleotide sequence ID" value="NC_012108.1"/>
</dbReference>
<accession>C0QCM3</accession>
<dbReference type="STRING" id="177437.HRM2_19990"/>
<keyword evidence="2" id="KW-1185">Reference proteome</keyword>
<reference evidence="1 2" key="1">
    <citation type="journal article" date="2009" name="Environ. Microbiol.">
        <title>Genome sequence of Desulfobacterium autotrophicum HRM2, a marine sulfate reducer oxidizing organic carbon completely to carbon dioxide.</title>
        <authorList>
            <person name="Strittmatter A.W."/>
            <person name="Liesegang H."/>
            <person name="Rabus R."/>
            <person name="Decker I."/>
            <person name="Amann J."/>
            <person name="Andres S."/>
            <person name="Henne A."/>
            <person name="Fricke W.F."/>
            <person name="Martinez-Arias R."/>
            <person name="Bartels D."/>
            <person name="Goesmann A."/>
            <person name="Krause L."/>
            <person name="Puehler A."/>
            <person name="Klenk H.P."/>
            <person name="Richter M."/>
            <person name="Schuler M."/>
            <person name="Gloeckner F.O."/>
            <person name="Meyerdierks A."/>
            <person name="Gottschalk G."/>
            <person name="Amann R."/>
        </authorList>
    </citation>
    <scope>NUCLEOTIDE SEQUENCE [LARGE SCALE GENOMIC DNA]</scope>
    <source>
        <strain evidence="2">ATCC 43914 / DSM 3382 / HRM2</strain>
    </source>
</reference>
<organism evidence="1 2">
    <name type="scientific">Desulforapulum autotrophicum (strain ATCC 43914 / DSM 3382 / VKM B-1955 / HRM2)</name>
    <name type="common">Desulfobacterium autotrophicum</name>
    <dbReference type="NCBI Taxonomy" id="177437"/>
    <lineage>
        <taxon>Bacteria</taxon>
        <taxon>Pseudomonadati</taxon>
        <taxon>Thermodesulfobacteriota</taxon>
        <taxon>Desulfobacteria</taxon>
        <taxon>Desulfobacterales</taxon>
        <taxon>Desulfobacteraceae</taxon>
        <taxon>Desulforapulum</taxon>
    </lineage>
</organism>
<gene>
    <name evidence="1" type="ordered locus">HRM2_19990</name>
</gene>
<dbReference type="Pfam" id="PF09720">
    <property type="entry name" value="Unstab_antitox"/>
    <property type="match status" value="1"/>
</dbReference>
<name>C0QCM3_DESAH</name>
<proteinExistence type="predicted"/>
<evidence type="ECO:0008006" key="3">
    <source>
        <dbReference type="Google" id="ProtNLM"/>
    </source>
</evidence>
<evidence type="ECO:0000313" key="1">
    <source>
        <dbReference type="EMBL" id="ACN15100.1"/>
    </source>
</evidence>
<dbReference type="KEGG" id="dat:HRM2_19990"/>
<dbReference type="EMBL" id="CP001087">
    <property type="protein sequence ID" value="ACN15100.1"/>
    <property type="molecule type" value="Genomic_DNA"/>
</dbReference>
<dbReference type="Proteomes" id="UP000000442">
    <property type="component" value="Chromosome"/>
</dbReference>
<protein>
    <recommendedName>
        <fullName evidence="3">Addiction module protein</fullName>
    </recommendedName>
</protein>